<sequence length="140" mass="16248">LDEHRAQLWRDARDLALCLIDACQPVTRALLTKCFQIESKDAEDILSTFAVHGNRTWKLRILPDPVFLESEIWDADESCGDFSPENAALVLEQRRFWLERWAELRKRIDITLSTVPTRARRNSSRGSPTKSPTQTRKNNR</sequence>
<organism evidence="2 3">
    <name type="scientific">Strongylus vulgaris</name>
    <name type="common">Blood worm</name>
    <dbReference type="NCBI Taxonomy" id="40348"/>
    <lineage>
        <taxon>Eukaryota</taxon>
        <taxon>Metazoa</taxon>
        <taxon>Ecdysozoa</taxon>
        <taxon>Nematoda</taxon>
        <taxon>Chromadorea</taxon>
        <taxon>Rhabditida</taxon>
        <taxon>Rhabditina</taxon>
        <taxon>Rhabditomorpha</taxon>
        <taxon>Strongyloidea</taxon>
        <taxon>Strongylidae</taxon>
        <taxon>Strongylus</taxon>
    </lineage>
</organism>
<feature type="non-terminal residue" evidence="2">
    <location>
        <position position="1"/>
    </location>
</feature>
<dbReference type="OrthoDB" id="340681at2759"/>
<gene>
    <name evidence="2" type="ORF">SVUK_LOCUS5202</name>
</gene>
<feature type="region of interest" description="Disordered" evidence="1">
    <location>
        <begin position="117"/>
        <end position="140"/>
    </location>
</feature>
<dbReference type="AlphaFoldDB" id="A0A3P7IX32"/>
<dbReference type="InterPro" id="IPR006886">
    <property type="entry name" value="RNA_pol_III_Rpc5"/>
</dbReference>
<keyword evidence="3" id="KW-1185">Reference proteome</keyword>
<dbReference type="GO" id="GO:0006351">
    <property type="term" value="P:DNA-templated transcription"/>
    <property type="evidence" value="ECO:0007669"/>
    <property type="project" value="InterPro"/>
</dbReference>
<dbReference type="Proteomes" id="UP000270094">
    <property type="component" value="Unassembled WGS sequence"/>
</dbReference>
<evidence type="ECO:0000313" key="2">
    <source>
        <dbReference type="EMBL" id="VDM70204.1"/>
    </source>
</evidence>
<dbReference type="Pfam" id="PF04801">
    <property type="entry name" value="RPC5"/>
    <property type="match status" value="1"/>
</dbReference>
<feature type="compositionally biased region" description="Polar residues" evidence="1">
    <location>
        <begin position="124"/>
        <end position="140"/>
    </location>
</feature>
<dbReference type="GO" id="GO:0005634">
    <property type="term" value="C:nucleus"/>
    <property type="evidence" value="ECO:0007669"/>
    <property type="project" value="InterPro"/>
</dbReference>
<reference evidence="2 3" key="1">
    <citation type="submission" date="2018-11" db="EMBL/GenBank/DDBJ databases">
        <authorList>
            <consortium name="Pathogen Informatics"/>
        </authorList>
    </citation>
    <scope>NUCLEOTIDE SEQUENCE [LARGE SCALE GENOMIC DNA]</scope>
</reference>
<protein>
    <submittedName>
        <fullName evidence="2">Uncharacterized protein</fullName>
    </submittedName>
</protein>
<evidence type="ECO:0000313" key="3">
    <source>
        <dbReference type="Proteomes" id="UP000270094"/>
    </source>
</evidence>
<name>A0A3P7IX32_STRVU</name>
<evidence type="ECO:0000256" key="1">
    <source>
        <dbReference type="SAM" id="MobiDB-lite"/>
    </source>
</evidence>
<proteinExistence type="predicted"/>
<dbReference type="EMBL" id="UYYB01015125">
    <property type="protein sequence ID" value="VDM70204.1"/>
    <property type="molecule type" value="Genomic_DNA"/>
</dbReference>
<accession>A0A3P7IX32</accession>